<sequence>METLMDVPAGQMGVTQGVDRKGPLKGKGGALAQWHRQAAHKLATVHEAMQVLAQATREVQGRRWSLQVHRLRDTAWQLRWREASPPRSHTVWECIEPELSQLAPGLAQWLRETQDSAVLLNHQEQVARYELKTIARLLGSRAPHGGEHGAG</sequence>
<dbReference type="AlphaFoldDB" id="A0A941BH27"/>
<comment type="caution">
    <text evidence="2">The sequence shown here is derived from an EMBL/GenBank/DDBJ whole genome shotgun (WGS) entry which is preliminary data.</text>
</comment>
<proteinExistence type="predicted"/>
<protein>
    <submittedName>
        <fullName evidence="2">Uncharacterized protein</fullName>
    </submittedName>
</protein>
<reference evidence="2" key="1">
    <citation type="submission" date="2021-04" db="EMBL/GenBank/DDBJ databases">
        <title>The genome sequence of Ideonella sp. 4Y11.</title>
        <authorList>
            <person name="Liu Y."/>
        </authorList>
    </citation>
    <scope>NUCLEOTIDE SEQUENCE</scope>
    <source>
        <strain evidence="2">4Y11</strain>
    </source>
</reference>
<gene>
    <name evidence="2" type="ORF">KAK06_15950</name>
</gene>
<keyword evidence="3" id="KW-1185">Reference proteome</keyword>
<organism evidence="2 3">
    <name type="scientific">Ideonella aquatica</name>
    <dbReference type="NCBI Taxonomy" id="2824119"/>
    <lineage>
        <taxon>Bacteria</taxon>
        <taxon>Pseudomonadati</taxon>
        <taxon>Pseudomonadota</taxon>
        <taxon>Betaproteobacteria</taxon>
        <taxon>Burkholderiales</taxon>
        <taxon>Sphaerotilaceae</taxon>
        <taxon>Ideonella</taxon>
    </lineage>
</organism>
<dbReference type="Proteomes" id="UP000678374">
    <property type="component" value="Unassembled WGS sequence"/>
</dbReference>
<feature type="region of interest" description="Disordered" evidence="1">
    <location>
        <begin position="1"/>
        <end position="28"/>
    </location>
</feature>
<evidence type="ECO:0000313" key="3">
    <source>
        <dbReference type="Proteomes" id="UP000678374"/>
    </source>
</evidence>
<accession>A0A941BH27</accession>
<evidence type="ECO:0000256" key="1">
    <source>
        <dbReference type="SAM" id="MobiDB-lite"/>
    </source>
</evidence>
<name>A0A941BH27_9BURK</name>
<evidence type="ECO:0000313" key="2">
    <source>
        <dbReference type="EMBL" id="MBQ0960446.1"/>
    </source>
</evidence>
<dbReference type="EMBL" id="JAGQDE010000014">
    <property type="protein sequence ID" value="MBQ0960446.1"/>
    <property type="molecule type" value="Genomic_DNA"/>
</dbReference>
<dbReference type="RefSeq" id="WP_210803115.1">
    <property type="nucleotide sequence ID" value="NZ_JAGQDE010000014.1"/>
</dbReference>